<organism evidence="1 2">
    <name type="scientific">Gossypium lobatum</name>
    <dbReference type="NCBI Taxonomy" id="34289"/>
    <lineage>
        <taxon>Eukaryota</taxon>
        <taxon>Viridiplantae</taxon>
        <taxon>Streptophyta</taxon>
        <taxon>Embryophyta</taxon>
        <taxon>Tracheophyta</taxon>
        <taxon>Spermatophyta</taxon>
        <taxon>Magnoliopsida</taxon>
        <taxon>eudicotyledons</taxon>
        <taxon>Gunneridae</taxon>
        <taxon>Pentapetalae</taxon>
        <taxon>rosids</taxon>
        <taxon>malvids</taxon>
        <taxon>Malvales</taxon>
        <taxon>Malvaceae</taxon>
        <taxon>Malvoideae</taxon>
        <taxon>Gossypium</taxon>
    </lineage>
</organism>
<keyword evidence="2" id="KW-1185">Reference proteome</keyword>
<gene>
    <name evidence="1" type="ORF">Golob_027638</name>
</gene>
<accession>A0A7J8NFI8</accession>
<dbReference type="AlphaFoldDB" id="A0A7J8NFI8"/>
<reference evidence="1 2" key="1">
    <citation type="journal article" date="2019" name="Genome Biol. Evol.">
        <title>Insights into the evolution of the New World diploid cottons (Gossypium, subgenus Houzingenia) based on genome sequencing.</title>
        <authorList>
            <person name="Grover C.E."/>
            <person name="Arick M.A. 2nd"/>
            <person name="Thrash A."/>
            <person name="Conover J.L."/>
            <person name="Sanders W.S."/>
            <person name="Peterson D.G."/>
            <person name="Frelichowski J.E."/>
            <person name="Scheffler J.A."/>
            <person name="Scheffler B.E."/>
            <person name="Wendel J.F."/>
        </authorList>
    </citation>
    <scope>NUCLEOTIDE SEQUENCE [LARGE SCALE GENOMIC DNA]</scope>
    <source>
        <strain evidence="1">157</strain>
        <tissue evidence="1">Leaf</tissue>
    </source>
</reference>
<comment type="caution">
    <text evidence="1">The sequence shown here is derived from an EMBL/GenBank/DDBJ whole genome shotgun (WGS) entry which is preliminary data.</text>
</comment>
<dbReference type="EMBL" id="JABEZX010262120">
    <property type="protein sequence ID" value="MBA0575741.1"/>
    <property type="molecule type" value="Genomic_DNA"/>
</dbReference>
<sequence length="28" mass="3195">MSWAFPLHCSSDGIRNISNHIVKSHRNS</sequence>
<name>A0A7J8NFI8_9ROSI</name>
<protein>
    <submittedName>
        <fullName evidence="1">Uncharacterized protein</fullName>
    </submittedName>
</protein>
<evidence type="ECO:0000313" key="1">
    <source>
        <dbReference type="EMBL" id="MBA0575741.1"/>
    </source>
</evidence>
<evidence type="ECO:0000313" key="2">
    <source>
        <dbReference type="Proteomes" id="UP000593572"/>
    </source>
</evidence>
<proteinExistence type="predicted"/>
<dbReference type="Proteomes" id="UP000593572">
    <property type="component" value="Unassembled WGS sequence"/>
</dbReference>